<evidence type="ECO:0000256" key="2">
    <source>
        <dbReference type="SAM" id="Phobius"/>
    </source>
</evidence>
<evidence type="ECO:0000256" key="1">
    <source>
        <dbReference type="SAM" id="MobiDB-lite"/>
    </source>
</evidence>
<comment type="caution">
    <text evidence="3">The sequence shown here is derived from an EMBL/GenBank/DDBJ whole genome shotgun (WGS) entry which is preliminary data.</text>
</comment>
<name>A0A8S9R0W3_BRACR</name>
<keyword evidence="2" id="KW-0472">Membrane</keyword>
<feature type="compositionally biased region" description="Low complexity" evidence="1">
    <location>
        <begin position="26"/>
        <end position="35"/>
    </location>
</feature>
<organism evidence="3 4">
    <name type="scientific">Brassica cretica</name>
    <name type="common">Mustard</name>
    <dbReference type="NCBI Taxonomy" id="69181"/>
    <lineage>
        <taxon>Eukaryota</taxon>
        <taxon>Viridiplantae</taxon>
        <taxon>Streptophyta</taxon>
        <taxon>Embryophyta</taxon>
        <taxon>Tracheophyta</taxon>
        <taxon>Spermatophyta</taxon>
        <taxon>Magnoliopsida</taxon>
        <taxon>eudicotyledons</taxon>
        <taxon>Gunneridae</taxon>
        <taxon>Pentapetalae</taxon>
        <taxon>rosids</taxon>
        <taxon>malvids</taxon>
        <taxon>Brassicales</taxon>
        <taxon>Brassicaceae</taxon>
        <taxon>Brassiceae</taxon>
        <taxon>Brassica</taxon>
    </lineage>
</organism>
<reference evidence="3" key="1">
    <citation type="submission" date="2019-12" db="EMBL/GenBank/DDBJ databases">
        <title>Genome sequencing and annotation of Brassica cretica.</title>
        <authorList>
            <person name="Studholme D.J."/>
            <person name="Sarris P."/>
        </authorList>
    </citation>
    <scope>NUCLEOTIDE SEQUENCE</scope>
    <source>
        <strain evidence="3">PFS-109/04</strain>
        <tissue evidence="3">Leaf</tissue>
    </source>
</reference>
<protein>
    <submittedName>
        <fullName evidence="3">Uncharacterized protein</fullName>
    </submittedName>
</protein>
<dbReference type="EMBL" id="QGKX02000996">
    <property type="protein sequence ID" value="KAF3558333.1"/>
    <property type="molecule type" value="Genomic_DNA"/>
</dbReference>
<evidence type="ECO:0000313" key="4">
    <source>
        <dbReference type="Proteomes" id="UP000712600"/>
    </source>
</evidence>
<dbReference type="Proteomes" id="UP000712600">
    <property type="component" value="Unassembled WGS sequence"/>
</dbReference>
<keyword evidence="2" id="KW-0812">Transmembrane</keyword>
<sequence length="70" mass="7176">MPSHYESLNSLEREEGSPRVRRSRRPVGSAGLGWSRRGRGRGRGLGLGLGLGLGVGVGVGLDLGGGPPAQ</sequence>
<gene>
    <name evidence="3" type="ORF">F2Q69_00012008</name>
</gene>
<dbReference type="AlphaFoldDB" id="A0A8S9R0W3"/>
<evidence type="ECO:0000313" key="3">
    <source>
        <dbReference type="EMBL" id="KAF3558333.1"/>
    </source>
</evidence>
<feature type="region of interest" description="Disordered" evidence="1">
    <location>
        <begin position="1"/>
        <end position="41"/>
    </location>
</feature>
<accession>A0A8S9R0W3</accession>
<proteinExistence type="predicted"/>
<feature type="compositionally biased region" description="Polar residues" evidence="1">
    <location>
        <begin position="1"/>
        <end position="10"/>
    </location>
</feature>
<feature type="transmembrane region" description="Helical" evidence="2">
    <location>
        <begin position="44"/>
        <end position="61"/>
    </location>
</feature>
<keyword evidence="2" id="KW-1133">Transmembrane helix</keyword>